<evidence type="ECO:0000313" key="1">
    <source>
        <dbReference type="EMBL" id="MDM1050231.1"/>
    </source>
</evidence>
<protein>
    <submittedName>
        <fullName evidence="1">ComF family protein</fullName>
    </submittedName>
</protein>
<organism evidence="1 2">
    <name type="scientific">Sphingobacterium hotanense</name>
    <dbReference type="NCBI Taxonomy" id="649196"/>
    <lineage>
        <taxon>Bacteria</taxon>
        <taxon>Pseudomonadati</taxon>
        <taxon>Bacteroidota</taxon>
        <taxon>Sphingobacteriia</taxon>
        <taxon>Sphingobacteriales</taxon>
        <taxon>Sphingobacteriaceae</taxon>
        <taxon>Sphingobacterium</taxon>
    </lineage>
</organism>
<evidence type="ECO:0000313" key="2">
    <source>
        <dbReference type="Proteomes" id="UP001170954"/>
    </source>
</evidence>
<reference evidence="1" key="1">
    <citation type="submission" date="2020-06" db="EMBL/GenBank/DDBJ databases">
        <authorList>
            <person name="Dong N."/>
        </authorList>
    </citation>
    <scope>NUCLEOTIDE SEQUENCE</scope>
    <source>
        <strain evidence="1">R1692</strain>
    </source>
</reference>
<name>A0ABT7NSK1_9SPHI</name>
<proteinExistence type="predicted"/>
<dbReference type="EMBL" id="JACAGK010000079">
    <property type="protein sequence ID" value="MDM1050231.1"/>
    <property type="molecule type" value="Genomic_DNA"/>
</dbReference>
<sequence length="145" mass="16846">MKMPKAFKSAVLNLFFPEVCLACSGILLHQESTICTKCLFHLPYTDDHLIPNNESFILMQGKLRVERAISMLRFRPSSRVEHLIHQMKYANKPQLGKFIVHVYGTLLKEIQYFDDVDVIIPIPLHPRRFAKRGYNQSEYFGMGDC</sequence>
<reference evidence="1" key="2">
    <citation type="journal article" date="2022" name="Sci. Total Environ.">
        <title>Prevalence, transmission, and molecular epidemiology of tet(X)-positive bacteria among humans, animals, and environmental niches in China: An epidemiological, and genomic-based study.</title>
        <authorList>
            <person name="Dong N."/>
            <person name="Zeng Y."/>
            <person name="Cai C."/>
            <person name="Sun C."/>
            <person name="Lu J."/>
            <person name="Liu C."/>
            <person name="Zhou H."/>
            <person name="Sun Q."/>
            <person name="Shu L."/>
            <person name="Wang H."/>
            <person name="Wang Y."/>
            <person name="Wang S."/>
            <person name="Wu C."/>
            <person name="Chan E.W."/>
            <person name="Chen G."/>
            <person name="Shen Z."/>
            <person name="Chen S."/>
            <person name="Zhang R."/>
        </authorList>
    </citation>
    <scope>NUCLEOTIDE SEQUENCE</scope>
    <source>
        <strain evidence="1">R1692</strain>
    </source>
</reference>
<dbReference type="InterPro" id="IPR051910">
    <property type="entry name" value="ComF/GntX_DNA_util-trans"/>
</dbReference>
<comment type="caution">
    <text evidence="1">The sequence shown here is derived from an EMBL/GenBank/DDBJ whole genome shotgun (WGS) entry which is preliminary data.</text>
</comment>
<gene>
    <name evidence="1" type="ORF">HX018_18495</name>
</gene>
<dbReference type="Proteomes" id="UP001170954">
    <property type="component" value="Unassembled WGS sequence"/>
</dbReference>
<keyword evidence="2" id="KW-1185">Reference proteome</keyword>
<dbReference type="RefSeq" id="WP_286652349.1">
    <property type="nucleotide sequence ID" value="NZ_JACAGK010000079.1"/>
</dbReference>
<dbReference type="PANTHER" id="PTHR47505:SF1">
    <property type="entry name" value="DNA UTILIZATION PROTEIN YHGH"/>
    <property type="match status" value="1"/>
</dbReference>
<dbReference type="PANTHER" id="PTHR47505">
    <property type="entry name" value="DNA UTILIZATION PROTEIN YHGH"/>
    <property type="match status" value="1"/>
</dbReference>
<accession>A0ABT7NSK1</accession>